<comment type="function">
    <text evidence="15">Involved in base excision repair of DNA damaged by oxidation or by mutagenic agents. Acts as DNA glycosylase that recognizes and removes damaged bases. Has a preference for oxidized purines, such as 7,8-dihydro-8-oxoguanine (8-oxoG). Has AP (apurinic/apyrimidinic) lyase activity and introduces nicks in the DNA strand. Cleaves the DNA backbone by beta-delta elimination to generate a single-strand break at the site of the removed base with both 3'- and 5'-phosphates.</text>
</comment>
<dbReference type="Proteomes" id="UP000310016">
    <property type="component" value="Unassembled WGS sequence"/>
</dbReference>
<dbReference type="PROSITE" id="PS51066">
    <property type="entry name" value="ZF_FPG_2"/>
    <property type="match status" value="1"/>
</dbReference>
<dbReference type="FunFam" id="3.20.190.10:FF:000001">
    <property type="entry name" value="Formamidopyrimidine-DNA glycosylase"/>
    <property type="match status" value="1"/>
</dbReference>
<dbReference type="EC" id="3.2.2.23" evidence="15"/>
<dbReference type="InterPro" id="IPR035937">
    <property type="entry name" value="FPG_N"/>
</dbReference>
<dbReference type="SUPFAM" id="SSF46946">
    <property type="entry name" value="S13-like H2TH domain"/>
    <property type="match status" value="1"/>
</dbReference>
<evidence type="ECO:0000256" key="9">
    <source>
        <dbReference type="ARBA" id="ARBA00023125"/>
    </source>
</evidence>
<dbReference type="Pfam" id="PF06831">
    <property type="entry name" value="H2TH"/>
    <property type="match status" value="1"/>
</dbReference>
<organism evidence="18 19">
    <name type="scientific">Chitiniphilus eburneus</name>
    <dbReference type="NCBI Taxonomy" id="2571148"/>
    <lineage>
        <taxon>Bacteria</taxon>
        <taxon>Pseudomonadati</taxon>
        <taxon>Pseudomonadota</taxon>
        <taxon>Betaproteobacteria</taxon>
        <taxon>Neisseriales</taxon>
        <taxon>Chitinibacteraceae</taxon>
        <taxon>Chitiniphilus</taxon>
    </lineage>
</organism>
<evidence type="ECO:0000256" key="6">
    <source>
        <dbReference type="ARBA" id="ARBA00022771"/>
    </source>
</evidence>
<dbReference type="NCBIfam" id="NF002211">
    <property type="entry name" value="PRK01103.1"/>
    <property type="match status" value="1"/>
</dbReference>
<evidence type="ECO:0000313" key="19">
    <source>
        <dbReference type="Proteomes" id="UP000310016"/>
    </source>
</evidence>
<dbReference type="AlphaFoldDB" id="A0A4U0PQ36"/>
<reference evidence="18 19" key="1">
    <citation type="submission" date="2019-04" db="EMBL/GenBank/DDBJ databases">
        <title>Chitiniphilus eburnea sp. nov., a novel chitinolytic bacterium isolated from aquaculture sludge.</title>
        <authorList>
            <person name="Sheng M."/>
        </authorList>
    </citation>
    <scope>NUCLEOTIDE SEQUENCE [LARGE SCALE GENOMIC DNA]</scope>
    <source>
        <strain evidence="18 19">HX-2-15</strain>
    </source>
</reference>
<dbReference type="InterPro" id="IPR010979">
    <property type="entry name" value="Ribosomal_uS13-like_H2TH"/>
</dbReference>
<evidence type="ECO:0000256" key="2">
    <source>
        <dbReference type="ARBA" id="ARBA00009409"/>
    </source>
</evidence>
<feature type="binding site" evidence="15">
    <location>
        <position position="110"/>
    </location>
    <ligand>
        <name>DNA</name>
        <dbReference type="ChEBI" id="CHEBI:16991"/>
    </ligand>
</feature>
<evidence type="ECO:0000256" key="1">
    <source>
        <dbReference type="ARBA" id="ARBA00001668"/>
    </source>
</evidence>
<comment type="similarity">
    <text evidence="2 15">Belongs to the FPG family.</text>
</comment>
<feature type="domain" description="Formamidopyrimidine-DNA glycosylase catalytic" evidence="17">
    <location>
        <begin position="2"/>
        <end position="113"/>
    </location>
</feature>
<protein>
    <recommendedName>
        <fullName evidence="15">Formamidopyrimidine-DNA glycosylase</fullName>
        <shortName evidence="15">Fapy-DNA glycosylase</shortName>
        <ecNumber evidence="15">3.2.2.23</ecNumber>
    </recommendedName>
    <alternativeName>
        <fullName evidence="15">DNA-(apurinic or apyrimidinic site) lyase MutM</fullName>
        <shortName evidence="15">AP lyase MutM</shortName>
        <ecNumber evidence="15">4.2.99.18</ecNumber>
    </alternativeName>
</protein>
<dbReference type="PROSITE" id="PS51068">
    <property type="entry name" value="FPG_CAT"/>
    <property type="match status" value="1"/>
</dbReference>
<gene>
    <name evidence="15 18" type="primary">mutM</name>
    <name evidence="15" type="synonym">fpg</name>
    <name evidence="18" type="ORF">FAZ21_14340</name>
</gene>
<dbReference type="GO" id="GO:0008270">
    <property type="term" value="F:zinc ion binding"/>
    <property type="evidence" value="ECO:0007669"/>
    <property type="project" value="UniProtKB-UniRule"/>
</dbReference>
<dbReference type="SMART" id="SM01232">
    <property type="entry name" value="H2TH"/>
    <property type="match status" value="1"/>
</dbReference>
<dbReference type="InterPro" id="IPR010663">
    <property type="entry name" value="Znf_FPG/IleRS"/>
</dbReference>
<evidence type="ECO:0000259" key="17">
    <source>
        <dbReference type="PROSITE" id="PS51068"/>
    </source>
</evidence>
<dbReference type="GO" id="GO:0034039">
    <property type="term" value="F:8-oxo-7,8-dihydroguanine DNA N-glycosylase activity"/>
    <property type="evidence" value="ECO:0007669"/>
    <property type="project" value="TreeGrafter"/>
</dbReference>
<dbReference type="RefSeq" id="WP_136774132.1">
    <property type="nucleotide sequence ID" value="NZ_CP156074.1"/>
</dbReference>
<dbReference type="HAMAP" id="MF_00103">
    <property type="entry name" value="Fapy_DNA_glycosyl"/>
    <property type="match status" value="1"/>
</dbReference>
<dbReference type="Pfam" id="PF01149">
    <property type="entry name" value="Fapy_DNA_glyco"/>
    <property type="match status" value="1"/>
</dbReference>
<keyword evidence="9 15" id="KW-0238">DNA-binding</keyword>
<keyword evidence="10 15" id="KW-0234">DNA repair</keyword>
<dbReference type="EC" id="4.2.99.18" evidence="15"/>
<dbReference type="PANTHER" id="PTHR22993">
    <property type="entry name" value="FORMAMIDOPYRIMIDINE-DNA GLYCOSYLASE"/>
    <property type="match status" value="1"/>
</dbReference>
<evidence type="ECO:0000256" key="14">
    <source>
        <dbReference type="ARBA" id="ARBA00044632"/>
    </source>
</evidence>
<dbReference type="InterPro" id="IPR000214">
    <property type="entry name" value="Znf_DNA_glyclase/AP_lyase"/>
</dbReference>
<dbReference type="SUPFAM" id="SSF81624">
    <property type="entry name" value="N-terminal domain of MutM-like DNA repair proteins"/>
    <property type="match status" value="1"/>
</dbReference>
<dbReference type="EMBL" id="SUMF01000019">
    <property type="protein sequence ID" value="TJZ70070.1"/>
    <property type="molecule type" value="Genomic_DNA"/>
</dbReference>
<comment type="catalytic activity">
    <reaction evidence="14 15">
        <text>2'-deoxyribonucleotide-(2'-deoxyribose 5'-phosphate)-2'-deoxyribonucleotide-DNA = a 3'-end 2'-deoxyribonucleotide-(2,3-dehydro-2,3-deoxyribose 5'-phosphate)-DNA + a 5'-end 5'-phospho-2'-deoxyribonucleoside-DNA + H(+)</text>
        <dbReference type="Rhea" id="RHEA:66592"/>
        <dbReference type="Rhea" id="RHEA-COMP:13180"/>
        <dbReference type="Rhea" id="RHEA-COMP:16897"/>
        <dbReference type="Rhea" id="RHEA-COMP:17067"/>
        <dbReference type="ChEBI" id="CHEBI:15378"/>
        <dbReference type="ChEBI" id="CHEBI:136412"/>
        <dbReference type="ChEBI" id="CHEBI:157695"/>
        <dbReference type="ChEBI" id="CHEBI:167181"/>
        <dbReference type="EC" id="4.2.99.18"/>
    </reaction>
</comment>
<dbReference type="GO" id="GO:0003684">
    <property type="term" value="F:damaged DNA binding"/>
    <property type="evidence" value="ECO:0007669"/>
    <property type="project" value="InterPro"/>
</dbReference>
<evidence type="ECO:0000256" key="3">
    <source>
        <dbReference type="ARBA" id="ARBA00011245"/>
    </source>
</evidence>
<sequence length="271" mass="30204">MPELPEVETTRRGISPHLEGAHVAQMIVRERRLRWPIPAELPDVIVGHRLLGLSRRAKYLLFRFEHGTLIVHLGMSGTLRVLTEPFPPEKHDHVDIVLDNGRRLRFRDPRRFGAMLWHVGAPEAHPLLAELGPEPLSESFNTDHLAQALARRQAAIKQVIMDNHVVVGVGNIYASESLFRARIDPARAAAGLSGEEVARLVVAIRETLTDAINAGGTTLRDFVDSDGRSGYFLLQCFAYGRTGEPCRVCGTPIQQMRQGQRATFHCPACQH</sequence>
<comment type="catalytic activity">
    <reaction evidence="1 15">
        <text>Hydrolysis of DNA containing ring-opened 7-methylguanine residues, releasing 2,6-diamino-4-hydroxy-5-(N-methyl)formamidopyrimidine.</text>
        <dbReference type="EC" id="3.2.2.23"/>
    </reaction>
</comment>
<comment type="subunit">
    <text evidence="3 15">Monomer.</text>
</comment>
<dbReference type="InterPro" id="IPR015886">
    <property type="entry name" value="H2TH_FPG"/>
</dbReference>
<dbReference type="Gene3D" id="1.10.8.50">
    <property type="match status" value="1"/>
</dbReference>
<comment type="cofactor">
    <cofactor evidence="15">
        <name>Zn(2+)</name>
        <dbReference type="ChEBI" id="CHEBI:29105"/>
    </cofactor>
    <text evidence="15">Binds 1 zinc ion per subunit.</text>
</comment>
<keyword evidence="8 15" id="KW-0862">Zinc</keyword>
<evidence type="ECO:0000256" key="13">
    <source>
        <dbReference type="ARBA" id="ARBA00023295"/>
    </source>
</evidence>
<dbReference type="NCBIfam" id="TIGR00577">
    <property type="entry name" value="fpg"/>
    <property type="match status" value="1"/>
</dbReference>
<dbReference type="SMART" id="SM00898">
    <property type="entry name" value="Fapy_DNA_glyco"/>
    <property type="match status" value="1"/>
</dbReference>
<feature type="binding site" evidence="15">
    <location>
        <position position="91"/>
    </location>
    <ligand>
        <name>DNA</name>
        <dbReference type="ChEBI" id="CHEBI:16991"/>
    </ligand>
</feature>
<evidence type="ECO:0000259" key="16">
    <source>
        <dbReference type="PROSITE" id="PS51066"/>
    </source>
</evidence>
<keyword evidence="11 15" id="KW-0456">Lyase</keyword>
<dbReference type="GO" id="GO:0140078">
    <property type="term" value="F:class I DNA-(apurinic or apyrimidinic site) endonuclease activity"/>
    <property type="evidence" value="ECO:0007669"/>
    <property type="project" value="UniProtKB-EC"/>
</dbReference>
<keyword evidence="19" id="KW-1185">Reference proteome</keyword>
<comment type="caution">
    <text evidence="18">The sequence shown here is derived from an EMBL/GenBank/DDBJ whole genome shotgun (WGS) entry which is preliminary data.</text>
</comment>
<dbReference type="FunFam" id="1.10.8.50:FF:000003">
    <property type="entry name" value="Formamidopyrimidine-DNA glycosylase"/>
    <property type="match status" value="1"/>
</dbReference>
<keyword evidence="12 15" id="KW-0511">Multifunctional enzyme</keyword>
<dbReference type="InterPro" id="IPR012319">
    <property type="entry name" value="FPG_cat"/>
</dbReference>
<feature type="active site" description="Schiff-base intermediate with DNA" evidence="15">
    <location>
        <position position="2"/>
    </location>
</feature>
<evidence type="ECO:0000256" key="10">
    <source>
        <dbReference type="ARBA" id="ARBA00023204"/>
    </source>
</evidence>
<dbReference type="Pfam" id="PF06827">
    <property type="entry name" value="zf-FPG_IleRS"/>
    <property type="match status" value="1"/>
</dbReference>
<evidence type="ECO:0000256" key="11">
    <source>
        <dbReference type="ARBA" id="ARBA00023239"/>
    </source>
</evidence>
<feature type="active site" description="Proton donor; for beta-elimination activity" evidence="15">
    <location>
        <position position="58"/>
    </location>
</feature>
<dbReference type="InterPro" id="IPR020629">
    <property type="entry name" value="FPG_Glyclase"/>
</dbReference>
<keyword evidence="5 15" id="KW-0227">DNA damage</keyword>
<accession>A0A4U0PQ36</accession>
<feature type="binding site" evidence="15">
    <location>
        <position position="152"/>
    </location>
    <ligand>
        <name>DNA</name>
        <dbReference type="ChEBI" id="CHEBI:16991"/>
    </ligand>
</feature>
<evidence type="ECO:0000256" key="5">
    <source>
        <dbReference type="ARBA" id="ARBA00022763"/>
    </source>
</evidence>
<feature type="active site" description="Proton donor" evidence="15">
    <location>
        <position position="3"/>
    </location>
</feature>
<dbReference type="CDD" id="cd08966">
    <property type="entry name" value="EcFpg-like_N"/>
    <property type="match status" value="1"/>
</dbReference>
<dbReference type="SUPFAM" id="SSF57716">
    <property type="entry name" value="Glucocorticoid receptor-like (DNA-binding domain)"/>
    <property type="match status" value="1"/>
</dbReference>
<name>A0A4U0PQ36_9NEIS</name>
<dbReference type="GO" id="GO:0006284">
    <property type="term" value="P:base-excision repair"/>
    <property type="evidence" value="ECO:0007669"/>
    <property type="project" value="InterPro"/>
</dbReference>
<evidence type="ECO:0000256" key="8">
    <source>
        <dbReference type="ARBA" id="ARBA00022833"/>
    </source>
</evidence>
<evidence type="ECO:0000256" key="4">
    <source>
        <dbReference type="ARBA" id="ARBA00022723"/>
    </source>
</evidence>
<keyword evidence="4 15" id="KW-0479">Metal-binding</keyword>
<dbReference type="Gene3D" id="3.20.190.10">
    <property type="entry name" value="MutM-like, N-terminal"/>
    <property type="match status" value="1"/>
</dbReference>
<dbReference type="PANTHER" id="PTHR22993:SF9">
    <property type="entry name" value="FORMAMIDOPYRIMIDINE-DNA GLYCOSYLASE"/>
    <property type="match status" value="1"/>
</dbReference>
<feature type="domain" description="FPG-type" evidence="16">
    <location>
        <begin position="237"/>
        <end position="271"/>
    </location>
</feature>
<keyword evidence="13 15" id="KW-0326">Glycosidase</keyword>
<dbReference type="OrthoDB" id="9800855at2"/>
<evidence type="ECO:0000313" key="18">
    <source>
        <dbReference type="EMBL" id="TJZ70070.1"/>
    </source>
</evidence>
<evidence type="ECO:0000256" key="15">
    <source>
        <dbReference type="HAMAP-Rule" id="MF_00103"/>
    </source>
</evidence>
<keyword evidence="7 15" id="KW-0378">Hydrolase</keyword>
<proteinExistence type="inferred from homology"/>
<evidence type="ECO:0000256" key="7">
    <source>
        <dbReference type="ARBA" id="ARBA00022801"/>
    </source>
</evidence>
<feature type="active site" description="Proton donor; for delta-elimination activity" evidence="15">
    <location>
        <position position="261"/>
    </location>
</feature>
<evidence type="ECO:0000256" key="12">
    <source>
        <dbReference type="ARBA" id="ARBA00023268"/>
    </source>
</evidence>
<keyword evidence="6 15" id="KW-0863">Zinc-finger</keyword>